<evidence type="ECO:0000313" key="2">
    <source>
        <dbReference type="EMBL" id="EGM51331.1"/>
    </source>
</evidence>
<reference evidence="2 3" key="1">
    <citation type="journal article" date="2011" name="J. Bacteriol.">
        <title>Genome Sequence of Lactobacillus ruminis SPM0211, Isolated from a Fecal Sample from a Healthy Korean.</title>
        <authorList>
            <person name="Lee S."/>
            <person name="Cho Y.J."/>
            <person name="Lee A.H."/>
            <person name="Chun J."/>
            <person name="Ha N.J."/>
            <person name="Ko G."/>
        </authorList>
    </citation>
    <scope>NUCLEOTIDE SEQUENCE [LARGE SCALE GENOMIC DNA]</scope>
    <source>
        <strain evidence="2 3">SPM0211</strain>
    </source>
</reference>
<keyword evidence="1" id="KW-1133">Transmembrane helix</keyword>
<protein>
    <submittedName>
        <fullName evidence="2">Uncharacterized protein</fullName>
    </submittedName>
</protein>
<sequence length="35" mass="3801">MATCYEQKGLFAGAIGLSSFLMLVPFQSMKQGTMI</sequence>
<feature type="transmembrane region" description="Helical" evidence="1">
    <location>
        <begin position="9"/>
        <end position="26"/>
    </location>
</feature>
<name>F7R1R9_9LACO</name>
<organism evidence="2 3">
    <name type="scientific">Ligilactobacillus ruminis SPM0211</name>
    <dbReference type="NCBI Taxonomy" id="1040964"/>
    <lineage>
        <taxon>Bacteria</taxon>
        <taxon>Bacillati</taxon>
        <taxon>Bacillota</taxon>
        <taxon>Bacilli</taxon>
        <taxon>Lactobacillales</taxon>
        <taxon>Lactobacillaceae</taxon>
        <taxon>Ligilactobacillus</taxon>
    </lineage>
</organism>
<keyword evidence="1" id="KW-0472">Membrane</keyword>
<evidence type="ECO:0000256" key="1">
    <source>
        <dbReference type="SAM" id="Phobius"/>
    </source>
</evidence>
<evidence type="ECO:0000313" key="3">
    <source>
        <dbReference type="Proteomes" id="UP000002971"/>
    </source>
</evidence>
<comment type="caution">
    <text evidence="2">The sequence shown here is derived from an EMBL/GenBank/DDBJ whole genome shotgun (WGS) entry which is preliminary data.</text>
</comment>
<dbReference type="AlphaFoldDB" id="F7R1R9"/>
<gene>
    <name evidence="2" type="ORF">LRU_01643</name>
</gene>
<keyword evidence="1" id="KW-0812">Transmembrane</keyword>
<accession>F7R1R9</accession>
<proteinExistence type="predicted"/>
<dbReference type="Proteomes" id="UP000002971">
    <property type="component" value="Unassembled WGS sequence"/>
</dbReference>
<dbReference type="EMBL" id="AFOJ01000006">
    <property type="protein sequence ID" value="EGM51331.1"/>
    <property type="molecule type" value="Genomic_DNA"/>
</dbReference>